<sequence>MQPSWSAARLDYALATSRAEKRAALGLYLPVGYPCRTASLDALHLMARHADVLELGIPHTDPHLDGPVIQQASAQALEAGFQMIDLFTAATQLTASTTTALVVMSYWAPIERFGPELFAERLSVAGGAGVLIPDLPEHAAATWHWAAQEAGLYTIPLIPAHASDARLAEMGTQSSGMVYAPATPGRTGSRRPLSPYLPRLVRRLRTATSLPVAVGIGISTPDHAAQASRYADAVVVGSAVIRHMTTWRNAPDLAAAQVAKSFADGVRRASSSAR</sequence>
<dbReference type="RefSeq" id="WP_362054690.1">
    <property type="nucleotide sequence ID" value="NZ_JBEXWN010000057.1"/>
</dbReference>
<dbReference type="InterPro" id="IPR002028">
    <property type="entry name" value="Trp_synthase_suA"/>
</dbReference>
<comment type="subunit">
    <text evidence="2 8">Tetramer of two alpha and two beta chains.</text>
</comment>
<evidence type="ECO:0000313" key="10">
    <source>
        <dbReference type="EMBL" id="MFF0007485.1"/>
    </source>
</evidence>
<dbReference type="EMBL" id="JBIAJP010000010">
    <property type="protein sequence ID" value="MFF0007485.1"/>
    <property type="molecule type" value="Genomic_DNA"/>
</dbReference>
<evidence type="ECO:0000256" key="6">
    <source>
        <dbReference type="ARBA" id="ARBA00023239"/>
    </source>
</evidence>
<dbReference type="HAMAP" id="MF_00131">
    <property type="entry name" value="Trp_synth_alpha"/>
    <property type="match status" value="1"/>
</dbReference>
<evidence type="ECO:0000256" key="7">
    <source>
        <dbReference type="ARBA" id="ARBA00049047"/>
    </source>
</evidence>
<feature type="active site" description="Proton acceptor" evidence="8">
    <location>
        <position position="54"/>
    </location>
</feature>
<accession>A0ABW6N2S6</accession>
<dbReference type="Proteomes" id="UP001601422">
    <property type="component" value="Unassembled WGS sequence"/>
</dbReference>
<evidence type="ECO:0000313" key="11">
    <source>
        <dbReference type="Proteomes" id="UP001601422"/>
    </source>
</evidence>
<dbReference type="SUPFAM" id="SSF51366">
    <property type="entry name" value="Ribulose-phoshate binding barrel"/>
    <property type="match status" value="1"/>
</dbReference>
<protein>
    <recommendedName>
        <fullName evidence="8">Tryptophan synthase alpha chain</fullName>
        <ecNumber evidence="8">4.2.1.20</ecNumber>
    </recommendedName>
</protein>
<dbReference type="InterPro" id="IPR013785">
    <property type="entry name" value="Aldolase_TIM"/>
</dbReference>
<proteinExistence type="inferred from homology"/>
<comment type="catalytic activity">
    <reaction evidence="7 8">
        <text>(1S,2R)-1-C-(indol-3-yl)glycerol 3-phosphate + L-serine = D-glyceraldehyde 3-phosphate + L-tryptophan + H2O</text>
        <dbReference type="Rhea" id="RHEA:10532"/>
        <dbReference type="ChEBI" id="CHEBI:15377"/>
        <dbReference type="ChEBI" id="CHEBI:33384"/>
        <dbReference type="ChEBI" id="CHEBI:57912"/>
        <dbReference type="ChEBI" id="CHEBI:58866"/>
        <dbReference type="ChEBI" id="CHEBI:59776"/>
        <dbReference type="EC" id="4.2.1.20"/>
    </reaction>
</comment>
<dbReference type="PANTHER" id="PTHR43406">
    <property type="entry name" value="TRYPTOPHAN SYNTHASE, ALPHA CHAIN"/>
    <property type="match status" value="1"/>
</dbReference>
<organism evidence="10 11">
    <name type="scientific">Streptomyces tibetensis</name>
    <dbReference type="NCBI Taxonomy" id="2382123"/>
    <lineage>
        <taxon>Bacteria</taxon>
        <taxon>Bacillati</taxon>
        <taxon>Actinomycetota</taxon>
        <taxon>Actinomycetes</taxon>
        <taxon>Kitasatosporales</taxon>
        <taxon>Streptomycetaceae</taxon>
        <taxon>Streptomyces</taxon>
    </lineage>
</organism>
<dbReference type="Pfam" id="PF00290">
    <property type="entry name" value="Trp_syntA"/>
    <property type="match status" value="1"/>
</dbReference>
<name>A0ABW6N2S6_9ACTN</name>
<keyword evidence="11" id="KW-1185">Reference proteome</keyword>
<gene>
    <name evidence="8 10" type="primary">trpA</name>
    <name evidence="10" type="ORF">ACFYQT_29125</name>
</gene>
<dbReference type="NCBIfam" id="TIGR00262">
    <property type="entry name" value="trpA"/>
    <property type="match status" value="1"/>
</dbReference>
<comment type="pathway">
    <text evidence="1 8">Amino-acid biosynthesis; L-tryptophan biosynthesis; L-tryptophan from chorismate: step 5/5.</text>
</comment>
<comment type="caution">
    <text evidence="10">The sequence shown here is derived from an EMBL/GenBank/DDBJ whole genome shotgun (WGS) entry which is preliminary data.</text>
</comment>
<dbReference type="InterPro" id="IPR011060">
    <property type="entry name" value="RibuloseP-bd_barrel"/>
</dbReference>
<evidence type="ECO:0000256" key="9">
    <source>
        <dbReference type="RuleBase" id="RU003662"/>
    </source>
</evidence>
<reference evidence="10 11" key="1">
    <citation type="submission" date="2024-10" db="EMBL/GenBank/DDBJ databases">
        <title>The Natural Products Discovery Center: Release of the First 8490 Sequenced Strains for Exploring Actinobacteria Biosynthetic Diversity.</title>
        <authorList>
            <person name="Kalkreuter E."/>
            <person name="Kautsar S.A."/>
            <person name="Yang D."/>
            <person name="Bader C.D."/>
            <person name="Teijaro C.N."/>
            <person name="Fluegel L."/>
            <person name="Davis C.M."/>
            <person name="Simpson J.R."/>
            <person name="Lauterbach L."/>
            <person name="Steele A.D."/>
            <person name="Gui C."/>
            <person name="Meng S."/>
            <person name="Li G."/>
            <person name="Viehrig K."/>
            <person name="Ye F."/>
            <person name="Su P."/>
            <person name="Kiefer A.F."/>
            <person name="Nichols A."/>
            <person name="Cepeda A.J."/>
            <person name="Yan W."/>
            <person name="Fan B."/>
            <person name="Jiang Y."/>
            <person name="Adhikari A."/>
            <person name="Zheng C.-J."/>
            <person name="Schuster L."/>
            <person name="Cowan T.M."/>
            <person name="Smanski M.J."/>
            <person name="Chevrette M.G."/>
            <person name="De Carvalho L.P.S."/>
            <person name="Shen B."/>
        </authorList>
    </citation>
    <scope>NUCLEOTIDE SEQUENCE [LARGE SCALE GENOMIC DNA]</scope>
    <source>
        <strain evidence="10 11">NPDC005497</strain>
    </source>
</reference>
<keyword evidence="4 8" id="KW-0822">Tryptophan biosynthesis</keyword>
<keyword evidence="3 8" id="KW-0028">Amino-acid biosynthesis</keyword>
<dbReference type="EC" id="4.2.1.20" evidence="8"/>
<evidence type="ECO:0000256" key="4">
    <source>
        <dbReference type="ARBA" id="ARBA00022822"/>
    </source>
</evidence>
<comment type="function">
    <text evidence="8">The alpha subunit is responsible for the aldol cleavage of indoleglycerol phosphate to indole and glyceraldehyde 3-phosphate.</text>
</comment>
<evidence type="ECO:0000256" key="2">
    <source>
        <dbReference type="ARBA" id="ARBA00011270"/>
    </source>
</evidence>
<dbReference type="PANTHER" id="PTHR43406:SF1">
    <property type="entry name" value="TRYPTOPHAN SYNTHASE ALPHA CHAIN, CHLOROPLASTIC"/>
    <property type="match status" value="1"/>
</dbReference>
<keyword evidence="6 8" id="KW-0456">Lyase</keyword>
<dbReference type="CDD" id="cd04724">
    <property type="entry name" value="Tryptophan_synthase_alpha"/>
    <property type="match status" value="1"/>
</dbReference>
<evidence type="ECO:0000256" key="5">
    <source>
        <dbReference type="ARBA" id="ARBA00023141"/>
    </source>
</evidence>
<dbReference type="Gene3D" id="3.20.20.70">
    <property type="entry name" value="Aldolase class I"/>
    <property type="match status" value="1"/>
</dbReference>
<comment type="similarity">
    <text evidence="8 9">Belongs to the TrpA family.</text>
</comment>
<evidence type="ECO:0000256" key="3">
    <source>
        <dbReference type="ARBA" id="ARBA00022605"/>
    </source>
</evidence>
<keyword evidence="5 8" id="KW-0057">Aromatic amino acid biosynthesis</keyword>
<dbReference type="GO" id="GO:0004834">
    <property type="term" value="F:tryptophan synthase activity"/>
    <property type="evidence" value="ECO:0007669"/>
    <property type="project" value="UniProtKB-EC"/>
</dbReference>
<evidence type="ECO:0000256" key="1">
    <source>
        <dbReference type="ARBA" id="ARBA00004733"/>
    </source>
</evidence>
<evidence type="ECO:0000256" key="8">
    <source>
        <dbReference type="HAMAP-Rule" id="MF_00131"/>
    </source>
</evidence>
<feature type="active site" description="Proton acceptor" evidence="8">
    <location>
        <position position="65"/>
    </location>
</feature>